<reference evidence="2" key="1">
    <citation type="submission" date="2015-02" db="EMBL/GenBank/DDBJ databases">
        <title>Draft Genome of Frankia sp. CpI1-S.</title>
        <authorList>
            <person name="Oshone R.T."/>
            <person name="Ngom M."/>
            <person name="Ghodhbane-Gtari F."/>
            <person name="Gtari M."/>
            <person name="Morris K."/>
            <person name="Thomas K."/>
            <person name="Sen A."/>
            <person name="Tisa L.S."/>
        </authorList>
    </citation>
    <scope>NUCLEOTIDE SEQUENCE [LARGE SCALE GENOMIC DNA]</scope>
    <source>
        <strain evidence="2">CpI1-S</strain>
    </source>
</reference>
<gene>
    <name evidence="1" type="ORF">FF36_05280</name>
</gene>
<dbReference type="EMBL" id="JYFN01000060">
    <property type="protein sequence ID" value="KJE20448.1"/>
    <property type="molecule type" value="Genomic_DNA"/>
</dbReference>
<accession>A0A0D8B840</accession>
<reference evidence="1 2" key="2">
    <citation type="journal article" date="2016" name="Genome Announc.">
        <title>Permanent Draft Genome Sequences for Two Variants of Frankia sp. Strain CpI1, the First Frankia Strain Isolated from Root Nodules of Comptonia peregrina.</title>
        <authorList>
            <person name="Oshone R."/>
            <person name="Hurst S.G.IV."/>
            <person name="Abebe-Akele F."/>
            <person name="Simpson S."/>
            <person name="Morris K."/>
            <person name="Thomas W.K."/>
            <person name="Tisa L.S."/>
        </authorList>
    </citation>
    <scope>NUCLEOTIDE SEQUENCE [LARGE SCALE GENOMIC DNA]</scope>
    <source>
        <strain evidence="2">CpI1-S</strain>
    </source>
</reference>
<sequence>MPHRFVAGDGQLIVLDVWRPTEAFHQFFIDPPALDILMRDAGVVDPPEIPFWQPTEGAPEAP</sequence>
<dbReference type="AlphaFoldDB" id="A0A0D8B840"/>
<dbReference type="PATRIC" id="fig|1502723.3.peg.5501"/>
<name>A0A0D8B840_9ACTN</name>
<comment type="caution">
    <text evidence="1">The sequence shown here is derived from an EMBL/GenBank/DDBJ whole genome shotgun (WGS) entry which is preliminary data.</text>
</comment>
<dbReference type="RefSeq" id="WP_044887756.1">
    <property type="nucleotide sequence ID" value="NZ_JYFN01000060.1"/>
</dbReference>
<evidence type="ECO:0000313" key="1">
    <source>
        <dbReference type="EMBL" id="KJE20448.1"/>
    </source>
</evidence>
<keyword evidence="2" id="KW-1185">Reference proteome</keyword>
<dbReference type="OrthoDB" id="3215089at2"/>
<protein>
    <submittedName>
        <fullName evidence="1">Uncharacterized protein</fullName>
    </submittedName>
</protein>
<organism evidence="1 2">
    <name type="scientific">Frankia torreyi</name>
    <dbReference type="NCBI Taxonomy" id="1856"/>
    <lineage>
        <taxon>Bacteria</taxon>
        <taxon>Bacillati</taxon>
        <taxon>Actinomycetota</taxon>
        <taxon>Actinomycetes</taxon>
        <taxon>Frankiales</taxon>
        <taxon>Frankiaceae</taxon>
        <taxon>Frankia</taxon>
    </lineage>
</organism>
<proteinExistence type="predicted"/>
<evidence type="ECO:0000313" key="2">
    <source>
        <dbReference type="Proteomes" id="UP000032545"/>
    </source>
</evidence>
<dbReference type="Proteomes" id="UP000032545">
    <property type="component" value="Unassembled WGS sequence"/>
</dbReference>